<dbReference type="PROSITE" id="PS50294">
    <property type="entry name" value="WD_REPEATS_REGION"/>
    <property type="match status" value="1"/>
</dbReference>
<name>A0A167WXT9_9HYPO</name>
<keyword evidence="4" id="KW-1185">Reference proteome</keyword>
<keyword evidence="1" id="KW-0853">WD repeat</keyword>
<dbReference type="STRING" id="1081109.A0A167WXT9"/>
<proteinExistence type="predicted"/>
<dbReference type="Pfam" id="PF00400">
    <property type="entry name" value="WD40"/>
    <property type="match status" value="2"/>
</dbReference>
<evidence type="ECO:0000313" key="4">
    <source>
        <dbReference type="Proteomes" id="UP000078544"/>
    </source>
</evidence>
<protein>
    <submittedName>
        <fullName evidence="3">WD40 repeat-like-containing domain protein</fullName>
    </submittedName>
</protein>
<dbReference type="AlphaFoldDB" id="A0A167WXT9"/>
<dbReference type="Proteomes" id="UP000078544">
    <property type="component" value="Unassembled WGS sequence"/>
</dbReference>
<evidence type="ECO:0000256" key="1">
    <source>
        <dbReference type="PROSITE-ProRule" id="PRU00221"/>
    </source>
</evidence>
<dbReference type="Gene3D" id="2.130.10.10">
    <property type="entry name" value="YVTN repeat-like/Quinoprotein amine dehydrogenase"/>
    <property type="match status" value="2"/>
</dbReference>
<sequence>MPRYSSTQFYKDWRYAVEKNFTTGNGEPFPFAEGGEKKWGDEIKKLSFREEPHDGCISSDGTRMAIAVRHDIHIVDTDSWETIAVLKGHTSRVNAVAFQSNDANTLVSSAQHDYGRSEPGAKPTLIVWKIDRLGDLKALEGTSLSNVSEIAAAAADRELARLGVELMRDKVQELAKGLEATIHHVVTENLVKDATTICGRLQTSFQSQVFSPSGKWMVYMPEERPPSNSNAPWDIVICGTDDYRPRVTLKGHTDAITWMGWNRDESIIATVAWDGTIRIWNPVTGIQTHRFETECQNWTGTFSADSKHFVATDGKGRIHTYAISQDEPSERTIEVEGAQGWRRAAAWHPSGKWLAVGGDRLGGLLLVDVAEQKIIQERSLSTKASHGTEETKRMMQRCLGVSEVCFVDHGHKLAVWTYGDSSIEVYDLMQQVRWRFGRGGTDEKETPGGEWVDEEGSVTSQGGRGMLCWEDASRGRLMLASIDFDAVRIWLIELSGEPSS</sequence>
<dbReference type="SMART" id="SM00320">
    <property type="entry name" value="WD40"/>
    <property type="match status" value="4"/>
</dbReference>
<organism evidence="3 4">
    <name type="scientific">Moelleriella libera RCEF 2490</name>
    <dbReference type="NCBI Taxonomy" id="1081109"/>
    <lineage>
        <taxon>Eukaryota</taxon>
        <taxon>Fungi</taxon>
        <taxon>Dikarya</taxon>
        <taxon>Ascomycota</taxon>
        <taxon>Pezizomycotina</taxon>
        <taxon>Sordariomycetes</taxon>
        <taxon>Hypocreomycetidae</taxon>
        <taxon>Hypocreales</taxon>
        <taxon>Clavicipitaceae</taxon>
        <taxon>Moelleriella</taxon>
    </lineage>
</organism>
<dbReference type="SUPFAM" id="SSF50978">
    <property type="entry name" value="WD40 repeat-like"/>
    <property type="match status" value="1"/>
</dbReference>
<feature type="region of interest" description="Disordered" evidence="2">
    <location>
        <begin position="439"/>
        <end position="458"/>
    </location>
</feature>
<dbReference type="PANTHER" id="PTHR19879:SF9">
    <property type="entry name" value="TRANSCRIPTION INITIATION FACTOR TFIID SUBUNIT 5"/>
    <property type="match status" value="1"/>
</dbReference>
<evidence type="ECO:0000256" key="2">
    <source>
        <dbReference type="SAM" id="MobiDB-lite"/>
    </source>
</evidence>
<dbReference type="PANTHER" id="PTHR19879">
    <property type="entry name" value="TRANSCRIPTION INITIATION FACTOR TFIID"/>
    <property type="match status" value="1"/>
</dbReference>
<dbReference type="PROSITE" id="PS50082">
    <property type="entry name" value="WD_REPEATS_2"/>
    <property type="match status" value="1"/>
</dbReference>
<dbReference type="InterPro" id="IPR036322">
    <property type="entry name" value="WD40_repeat_dom_sf"/>
</dbReference>
<evidence type="ECO:0000313" key="3">
    <source>
        <dbReference type="EMBL" id="KZZ89401.1"/>
    </source>
</evidence>
<comment type="caution">
    <text evidence="3">The sequence shown here is derived from an EMBL/GenBank/DDBJ whole genome shotgun (WGS) entry which is preliminary data.</text>
</comment>
<dbReference type="OrthoDB" id="1367865at2759"/>
<gene>
    <name evidence="3" type="ORF">AAL_07700</name>
</gene>
<dbReference type="InterPro" id="IPR015943">
    <property type="entry name" value="WD40/YVTN_repeat-like_dom_sf"/>
</dbReference>
<dbReference type="InterPro" id="IPR001680">
    <property type="entry name" value="WD40_rpt"/>
</dbReference>
<reference evidence="3 4" key="1">
    <citation type="journal article" date="2016" name="Genome Biol. Evol.">
        <title>Divergent and convergent evolution of fungal pathogenicity.</title>
        <authorList>
            <person name="Shang Y."/>
            <person name="Xiao G."/>
            <person name="Zheng P."/>
            <person name="Cen K."/>
            <person name="Zhan S."/>
            <person name="Wang C."/>
        </authorList>
    </citation>
    <scope>NUCLEOTIDE SEQUENCE [LARGE SCALE GENOMIC DNA]</scope>
    <source>
        <strain evidence="3 4">RCEF 2490</strain>
    </source>
</reference>
<feature type="repeat" description="WD" evidence="1">
    <location>
        <begin position="249"/>
        <end position="281"/>
    </location>
</feature>
<accession>A0A167WXT9</accession>
<dbReference type="EMBL" id="AZGY01000025">
    <property type="protein sequence ID" value="KZZ89401.1"/>
    <property type="molecule type" value="Genomic_DNA"/>
</dbReference>